<keyword evidence="4" id="KW-1185">Reference proteome</keyword>
<reference evidence="3" key="3">
    <citation type="submission" date="2022-06" db="UniProtKB">
        <authorList>
            <consortium name="EnsemblMetazoa"/>
        </authorList>
    </citation>
    <scope>IDENTIFICATION</scope>
</reference>
<accession>A0A834R2M6</accession>
<gene>
    <name evidence="2" type="ORF">SSS_4869</name>
</gene>
<organism evidence="2">
    <name type="scientific">Sarcoptes scabiei</name>
    <name type="common">Itch mite</name>
    <name type="synonym">Acarus scabiei</name>
    <dbReference type="NCBI Taxonomy" id="52283"/>
    <lineage>
        <taxon>Eukaryota</taxon>
        <taxon>Metazoa</taxon>
        <taxon>Ecdysozoa</taxon>
        <taxon>Arthropoda</taxon>
        <taxon>Chelicerata</taxon>
        <taxon>Arachnida</taxon>
        <taxon>Acari</taxon>
        <taxon>Acariformes</taxon>
        <taxon>Sarcoptiformes</taxon>
        <taxon>Astigmata</taxon>
        <taxon>Psoroptidia</taxon>
        <taxon>Sarcoptoidea</taxon>
        <taxon>Sarcoptidae</taxon>
        <taxon>Sarcoptinae</taxon>
        <taxon>Sarcoptes</taxon>
    </lineage>
</organism>
<name>A0A834R2M6_SARSC</name>
<dbReference type="InterPro" id="IPR018392">
    <property type="entry name" value="LysM"/>
</dbReference>
<dbReference type="InterPro" id="IPR036779">
    <property type="entry name" value="LysM_dom_sf"/>
</dbReference>
<evidence type="ECO:0000313" key="3">
    <source>
        <dbReference type="EnsemblMetazoa" id="KAF7489759.1"/>
    </source>
</evidence>
<dbReference type="Gene3D" id="3.10.350.10">
    <property type="entry name" value="LysM domain"/>
    <property type="match status" value="1"/>
</dbReference>
<dbReference type="EnsemblMetazoa" id="SSS_4869s_mrna">
    <property type="protein sequence ID" value="KAF7489759.1"/>
    <property type="gene ID" value="SSS_4869"/>
</dbReference>
<reference evidence="4" key="1">
    <citation type="journal article" date="2020" name="PLoS Negl. Trop. Dis.">
        <title>High-quality nuclear genome for Sarcoptes scabiei-A critical resource for a neglected parasite.</title>
        <authorList>
            <person name="Korhonen P.K."/>
            <person name="Gasser R.B."/>
            <person name="Ma G."/>
            <person name="Wang T."/>
            <person name="Stroehlein A.J."/>
            <person name="Young N.D."/>
            <person name="Ang C.S."/>
            <person name="Fernando D.D."/>
            <person name="Lu H.C."/>
            <person name="Taylor S."/>
            <person name="Reynolds S.L."/>
            <person name="Mofiz E."/>
            <person name="Najaraj S.H."/>
            <person name="Gowda H."/>
            <person name="Madugundu A."/>
            <person name="Renuse S."/>
            <person name="Holt D."/>
            <person name="Pandey A."/>
            <person name="Papenfuss A.T."/>
            <person name="Fischer K."/>
        </authorList>
    </citation>
    <scope>NUCLEOTIDE SEQUENCE [LARGE SCALE GENOMIC DNA]</scope>
</reference>
<reference evidence="2" key="2">
    <citation type="submission" date="2020-01" db="EMBL/GenBank/DDBJ databases">
        <authorList>
            <person name="Korhonen P.K.K."/>
            <person name="Guangxu M.G."/>
            <person name="Wang T.W."/>
            <person name="Stroehlein A.J.S."/>
            <person name="Young N.D."/>
            <person name="Ang C.-S.A."/>
            <person name="Fernando D.W.F."/>
            <person name="Lu H.L."/>
            <person name="Taylor S.T."/>
            <person name="Ehtesham M.E.M."/>
            <person name="Najaraj S.H.N."/>
            <person name="Harsha G.H.G."/>
            <person name="Madugundu A.M."/>
            <person name="Renuse S.R."/>
            <person name="Holt D.H."/>
            <person name="Pandey A.P."/>
            <person name="Papenfuss A.P."/>
            <person name="Gasser R.B.G."/>
            <person name="Fischer K.F."/>
        </authorList>
    </citation>
    <scope>NUCLEOTIDE SEQUENCE</scope>
    <source>
        <strain evidence="2">SSS_KF_BRIS2020</strain>
    </source>
</reference>
<dbReference type="OrthoDB" id="26679at2759"/>
<dbReference type="Pfam" id="PF01476">
    <property type="entry name" value="LysM"/>
    <property type="match status" value="1"/>
</dbReference>
<proteinExistence type="predicted"/>
<feature type="domain" description="LysM" evidence="1">
    <location>
        <begin position="75"/>
        <end position="119"/>
    </location>
</feature>
<evidence type="ECO:0000313" key="2">
    <source>
        <dbReference type="EMBL" id="KAF7489759.1"/>
    </source>
</evidence>
<dbReference type="AlphaFoldDB" id="A0A834R2M6"/>
<protein>
    <recommendedName>
        <fullName evidence="1">LysM domain-containing protein</fullName>
    </recommendedName>
</protein>
<dbReference type="EMBL" id="WVUK01000064">
    <property type="protein sequence ID" value="KAF7489759.1"/>
    <property type="molecule type" value="Genomic_DNA"/>
</dbReference>
<sequence length="126" mass="14767">MSTLLEKKIFRFFLQSKNIKNINTDDENKDEKMYPMKVIKQQQKRLNYNDSVKLNDQTDSSDVREQQQSIRSNRIYVVEDSTETLRNIAARFGTTPATLKLLNRLSYDYVFVGQNISIPLPEQEDA</sequence>
<dbReference type="Proteomes" id="UP000070412">
    <property type="component" value="Unassembled WGS sequence"/>
</dbReference>
<dbReference type="CDD" id="cd00118">
    <property type="entry name" value="LysM"/>
    <property type="match status" value="1"/>
</dbReference>
<evidence type="ECO:0000259" key="1">
    <source>
        <dbReference type="SMART" id="SM00257"/>
    </source>
</evidence>
<dbReference type="SUPFAM" id="SSF54106">
    <property type="entry name" value="LysM domain"/>
    <property type="match status" value="1"/>
</dbReference>
<evidence type="ECO:0000313" key="4">
    <source>
        <dbReference type="Proteomes" id="UP000070412"/>
    </source>
</evidence>
<dbReference type="SMART" id="SM00257">
    <property type="entry name" value="LysM"/>
    <property type="match status" value="1"/>
</dbReference>